<comment type="caution">
    <text evidence="1">The sequence shown here is derived from an EMBL/GenBank/DDBJ whole genome shotgun (WGS) entry which is preliminary data.</text>
</comment>
<organism evidence="1 2">
    <name type="scientific">Trichonephila clavipes</name>
    <name type="common">Golden silk orbweaver</name>
    <name type="synonym">Nephila clavipes</name>
    <dbReference type="NCBI Taxonomy" id="2585209"/>
    <lineage>
        <taxon>Eukaryota</taxon>
        <taxon>Metazoa</taxon>
        <taxon>Ecdysozoa</taxon>
        <taxon>Arthropoda</taxon>
        <taxon>Chelicerata</taxon>
        <taxon>Arachnida</taxon>
        <taxon>Araneae</taxon>
        <taxon>Araneomorphae</taxon>
        <taxon>Entelegynae</taxon>
        <taxon>Araneoidea</taxon>
        <taxon>Nephilidae</taxon>
        <taxon>Trichonephila</taxon>
    </lineage>
</organism>
<dbReference type="AlphaFoldDB" id="A0A8X6VP12"/>
<reference evidence="1" key="1">
    <citation type="submission" date="2020-08" db="EMBL/GenBank/DDBJ databases">
        <title>Multicomponent nature underlies the extraordinary mechanical properties of spider dragline silk.</title>
        <authorList>
            <person name="Kono N."/>
            <person name="Nakamura H."/>
            <person name="Mori M."/>
            <person name="Yoshida Y."/>
            <person name="Ohtoshi R."/>
            <person name="Malay A.D."/>
            <person name="Moran D.A.P."/>
            <person name="Tomita M."/>
            <person name="Numata K."/>
            <person name="Arakawa K."/>
        </authorList>
    </citation>
    <scope>NUCLEOTIDE SEQUENCE</scope>
</reference>
<dbReference type="PANTHER" id="PTHR46060">
    <property type="entry name" value="MARINER MOS1 TRANSPOSASE-LIKE PROTEIN"/>
    <property type="match status" value="1"/>
</dbReference>
<accession>A0A8X6VP12</accession>
<dbReference type="InterPro" id="IPR052709">
    <property type="entry name" value="Transposase-MT_Hybrid"/>
</dbReference>
<protein>
    <submittedName>
        <fullName evidence="1">Histone-lysine N-methyltransferase SETMAR</fullName>
    </submittedName>
</protein>
<gene>
    <name evidence="1" type="primary">X975_26259</name>
    <name evidence="1" type="ORF">TNCV_1283011</name>
</gene>
<sequence>MQNYIETLDWECLHHPPYSPDLAPSDFHLFPALKKNLAKRRFVSNTEVKQAVKRFRMQSPEFLLEGFLKLIKWYDKCLNVLGTYVEK</sequence>
<evidence type="ECO:0000313" key="1">
    <source>
        <dbReference type="EMBL" id="GFY15653.1"/>
    </source>
</evidence>
<evidence type="ECO:0000313" key="2">
    <source>
        <dbReference type="Proteomes" id="UP000887159"/>
    </source>
</evidence>
<dbReference type="Proteomes" id="UP000887159">
    <property type="component" value="Unassembled WGS sequence"/>
</dbReference>
<name>A0A8X6VP12_TRICX</name>
<keyword evidence="2" id="KW-1185">Reference proteome</keyword>
<dbReference type="InterPro" id="IPR036397">
    <property type="entry name" value="RNaseH_sf"/>
</dbReference>
<dbReference type="EMBL" id="BMAU01021335">
    <property type="protein sequence ID" value="GFY15653.1"/>
    <property type="molecule type" value="Genomic_DNA"/>
</dbReference>
<proteinExistence type="predicted"/>
<dbReference type="GO" id="GO:0003676">
    <property type="term" value="F:nucleic acid binding"/>
    <property type="evidence" value="ECO:0007669"/>
    <property type="project" value="InterPro"/>
</dbReference>
<dbReference type="PANTHER" id="PTHR46060:SF1">
    <property type="entry name" value="MARINER MOS1 TRANSPOSASE-LIKE PROTEIN"/>
    <property type="match status" value="1"/>
</dbReference>
<dbReference type="Gene3D" id="3.30.420.10">
    <property type="entry name" value="Ribonuclease H-like superfamily/Ribonuclease H"/>
    <property type="match status" value="1"/>
</dbReference>